<dbReference type="InterPro" id="IPR000313">
    <property type="entry name" value="PWWP_dom"/>
</dbReference>
<dbReference type="Gene3D" id="2.30.30.140">
    <property type="match status" value="1"/>
</dbReference>
<sequence>MDDEDSATLADLFKSAHRPVVTDKEENATLTDVLGLSSRRRSSLAKEWLRSSSSVQKVRLSRAGNGFWKGDGSRRSSPCPRFRKGDIVWAKIFPYTWWPGRVERFRRSRPLVSLFFRRKNFLADSSEVCGFEEFYSERLRQVRWKLSDEIGLALEELARSIVLGLKCSCAADAVDGDGSLALKSGFDSSEIFCFVLDKAVFPRVSSGEIATSVRISAELNAFCCSRSICETSEVDERFFPGGVLGFVHDMAINSCLGYKEDCLDRAAAQLNAFRRFSSVKPEWFYQLDSDLHEDSFPCYNFEVDEGRRGCLYPNEIAITMTGDLEEDVQVELQEESEALEVNFKQEGCEICVINRMDLSLFDMDGKDECLFYNQPQVDGSESAVSDVCRNISHVIQHSVTNCSPKKIEVDAELLLDEMLAVVNDTNDTTPTEVCSTVDRELVPSDHMLNNCKDVGSNGSETKEEGNTDMQVNREHDSSAEVPLSSAEKPLPLALPGSGRCLRSFPVTKSSRYCPMEAHELSVDQPIADTVCKEVTEKRRLNECIACRNDTLNRSTACCSGEILGHSGPLIGEIYSKVDSHVIQKTLLQDKVGSNSVKLPFSKTHNKVSERKRMNGYSGSISEYKPPRKKQFNDHLASKWQAFYASPLMKDESHLNNTTPESSSVHKDLTGASTSLNMKFPMHFALPSKEDLEMKFRVFGLLDRSRTRIFFYTGAAKVVFLRQSDSVAAYNYATRKNIFGQANVRFWFDRYENHRKVELKAYPNDPGRTYSSPDLKSCLRKSPSCQLSDKKNLRVRFSMDLHA</sequence>
<evidence type="ECO:0000259" key="2">
    <source>
        <dbReference type="PROSITE" id="PS50812"/>
    </source>
</evidence>
<gene>
    <name evidence="3" type="primary">ATM</name>
    <name evidence="3" type="ORF">AXF42_Ash008780</name>
</gene>
<dbReference type="CDD" id="cd05162">
    <property type="entry name" value="PWWP"/>
    <property type="match status" value="1"/>
</dbReference>
<dbReference type="EMBL" id="KZ451951">
    <property type="protein sequence ID" value="PKA58493.1"/>
    <property type="molecule type" value="Genomic_DNA"/>
</dbReference>
<accession>A0A2I0ASG4</accession>
<feature type="region of interest" description="Disordered" evidence="1">
    <location>
        <begin position="453"/>
        <end position="483"/>
    </location>
</feature>
<evidence type="ECO:0000313" key="4">
    <source>
        <dbReference type="Proteomes" id="UP000236161"/>
    </source>
</evidence>
<dbReference type="GO" id="GO:0016301">
    <property type="term" value="F:kinase activity"/>
    <property type="evidence" value="ECO:0007669"/>
    <property type="project" value="UniProtKB-KW"/>
</dbReference>
<dbReference type="SUPFAM" id="SSF63748">
    <property type="entry name" value="Tudor/PWWP/MBT"/>
    <property type="match status" value="1"/>
</dbReference>
<feature type="compositionally biased region" description="Basic and acidic residues" evidence="1">
    <location>
        <begin position="460"/>
        <end position="478"/>
    </location>
</feature>
<evidence type="ECO:0000313" key="3">
    <source>
        <dbReference type="EMBL" id="PKA58493.1"/>
    </source>
</evidence>
<keyword evidence="3" id="KW-0808">Transferase</keyword>
<keyword evidence="4" id="KW-1185">Reference proteome</keyword>
<dbReference type="AlphaFoldDB" id="A0A2I0ASG4"/>
<keyword evidence="3" id="KW-0418">Kinase</keyword>
<dbReference type="Proteomes" id="UP000236161">
    <property type="component" value="Unassembled WGS sequence"/>
</dbReference>
<dbReference type="PANTHER" id="PTHR10688:SF2">
    <property type="entry name" value="PWWP DOMAIN-CONTAINING PROTEIN"/>
    <property type="match status" value="1"/>
</dbReference>
<proteinExistence type="predicted"/>
<dbReference type="PROSITE" id="PS50812">
    <property type="entry name" value="PWWP"/>
    <property type="match status" value="1"/>
</dbReference>
<dbReference type="OrthoDB" id="1914593at2759"/>
<dbReference type="InterPro" id="IPR052657">
    <property type="entry name" value="PDP_family_Arabidopsis"/>
</dbReference>
<reference evidence="3 4" key="1">
    <citation type="journal article" date="2017" name="Nature">
        <title>The Apostasia genome and the evolution of orchids.</title>
        <authorList>
            <person name="Zhang G.Q."/>
            <person name="Liu K.W."/>
            <person name="Li Z."/>
            <person name="Lohaus R."/>
            <person name="Hsiao Y.Y."/>
            <person name="Niu S.C."/>
            <person name="Wang J.Y."/>
            <person name="Lin Y.C."/>
            <person name="Xu Q."/>
            <person name="Chen L.J."/>
            <person name="Yoshida K."/>
            <person name="Fujiwara S."/>
            <person name="Wang Z.W."/>
            <person name="Zhang Y.Q."/>
            <person name="Mitsuda N."/>
            <person name="Wang M."/>
            <person name="Liu G.H."/>
            <person name="Pecoraro L."/>
            <person name="Huang H.X."/>
            <person name="Xiao X.J."/>
            <person name="Lin M."/>
            <person name="Wu X.Y."/>
            <person name="Wu W.L."/>
            <person name="Chen Y.Y."/>
            <person name="Chang S.B."/>
            <person name="Sakamoto S."/>
            <person name="Ohme-Takagi M."/>
            <person name="Yagi M."/>
            <person name="Zeng S.J."/>
            <person name="Shen C.Y."/>
            <person name="Yeh C.M."/>
            <person name="Luo Y.B."/>
            <person name="Tsai W.C."/>
            <person name="Van de Peer Y."/>
            <person name="Liu Z.J."/>
        </authorList>
    </citation>
    <scope>NUCLEOTIDE SEQUENCE [LARGE SCALE GENOMIC DNA]</scope>
    <source>
        <strain evidence="4">cv. Shenzhen</strain>
        <tissue evidence="3">Stem</tissue>
    </source>
</reference>
<evidence type="ECO:0000256" key="1">
    <source>
        <dbReference type="SAM" id="MobiDB-lite"/>
    </source>
</evidence>
<protein>
    <submittedName>
        <fullName evidence="3">Serine/threonine-protein kinase ATM</fullName>
    </submittedName>
</protein>
<organism evidence="3 4">
    <name type="scientific">Apostasia shenzhenica</name>
    <dbReference type="NCBI Taxonomy" id="1088818"/>
    <lineage>
        <taxon>Eukaryota</taxon>
        <taxon>Viridiplantae</taxon>
        <taxon>Streptophyta</taxon>
        <taxon>Embryophyta</taxon>
        <taxon>Tracheophyta</taxon>
        <taxon>Spermatophyta</taxon>
        <taxon>Magnoliopsida</taxon>
        <taxon>Liliopsida</taxon>
        <taxon>Asparagales</taxon>
        <taxon>Orchidaceae</taxon>
        <taxon>Apostasioideae</taxon>
        <taxon>Apostasia</taxon>
    </lineage>
</organism>
<feature type="domain" description="PWWP" evidence="2">
    <location>
        <begin position="84"/>
        <end position="156"/>
    </location>
</feature>
<name>A0A2I0ASG4_9ASPA</name>
<dbReference type="PANTHER" id="PTHR10688">
    <property type="entry name" value="PWWP DOMAIN-CONTAINING PROTEIN"/>
    <property type="match status" value="1"/>
</dbReference>